<organism evidence="2 3">
    <name type="scientific">Rhynchospora pubera</name>
    <dbReference type="NCBI Taxonomy" id="906938"/>
    <lineage>
        <taxon>Eukaryota</taxon>
        <taxon>Viridiplantae</taxon>
        <taxon>Streptophyta</taxon>
        <taxon>Embryophyta</taxon>
        <taxon>Tracheophyta</taxon>
        <taxon>Spermatophyta</taxon>
        <taxon>Magnoliopsida</taxon>
        <taxon>Liliopsida</taxon>
        <taxon>Poales</taxon>
        <taxon>Cyperaceae</taxon>
        <taxon>Cyperoideae</taxon>
        <taxon>Rhynchosporeae</taxon>
        <taxon>Rhynchospora</taxon>
    </lineage>
</organism>
<name>A0AAV8HT84_9POAL</name>
<keyword evidence="2" id="KW-0695">RNA-directed DNA polymerase</keyword>
<keyword evidence="2" id="KW-0548">Nucleotidyltransferase</keyword>
<keyword evidence="3" id="KW-1185">Reference proteome</keyword>
<dbReference type="SUPFAM" id="SSF56672">
    <property type="entry name" value="DNA/RNA polymerases"/>
    <property type="match status" value="1"/>
</dbReference>
<dbReference type="InterPro" id="IPR013103">
    <property type="entry name" value="RVT_2"/>
</dbReference>
<sequence>MNLQGEIDKYKARLVAKGYKQKEGIDYEEVFAPVTRMESILLIISLAAQSKWCIIQMDVKSAFLNDILEEEVYVEQPLGYVKKDNEGKVLKLKKALYGLKQAPWAWNTRIDQYFKSQGFVQCPYEHALYVKVKNGEMLVVALYVDDLIFTENSGEMIEKFKKAMMREFEMTDLGLMSYFLGLEIK</sequence>
<dbReference type="Pfam" id="PF07727">
    <property type="entry name" value="RVT_2"/>
    <property type="match status" value="1"/>
</dbReference>
<dbReference type="InterPro" id="IPR043502">
    <property type="entry name" value="DNA/RNA_pol_sf"/>
</dbReference>
<feature type="domain" description="Reverse transcriptase Ty1/copia-type" evidence="1">
    <location>
        <begin position="8"/>
        <end position="184"/>
    </location>
</feature>
<proteinExistence type="predicted"/>
<dbReference type="EMBL" id="JAMFTS010000001">
    <property type="protein sequence ID" value="KAJ4818102.1"/>
    <property type="molecule type" value="Genomic_DNA"/>
</dbReference>
<evidence type="ECO:0000259" key="1">
    <source>
        <dbReference type="Pfam" id="PF07727"/>
    </source>
</evidence>
<reference evidence="2" key="1">
    <citation type="submission" date="2022-08" db="EMBL/GenBank/DDBJ databases">
        <authorList>
            <person name="Marques A."/>
        </authorList>
    </citation>
    <scope>NUCLEOTIDE SEQUENCE</scope>
    <source>
        <strain evidence="2">RhyPub2mFocal</strain>
        <tissue evidence="2">Leaves</tissue>
    </source>
</reference>
<evidence type="ECO:0000313" key="3">
    <source>
        <dbReference type="Proteomes" id="UP001140206"/>
    </source>
</evidence>
<dbReference type="Proteomes" id="UP001140206">
    <property type="component" value="Chromosome 1"/>
</dbReference>
<accession>A0AAV8HT84</accession>
<keyword evidence="2" id="KW-0808">Transferase</keyword>
<comment type="caution">
    <text evidence="2">The sequence shown here is derived from an EMBL/GenBank/DDBJ whole genome shotgun (WGS) entry which is preliminary data.</text>
</comment>
<dbReference type="PANTHER" id="PTHR43383">
    <property type="entry name" value="NODULIN 6"/>
    <property type="match status" value="1"/>
</dbReference>
<dbReference type="PANTHER" id="PTHR43383:SF2">
    <property type="entry name" value="AMIDOHYDROLASE 2 FAMILY PROTEIN"/>
    <property type="match status" value="1"/>
</dbReference>
<protein>
    <submittedName>
        <fullName evidence="2">Reverse transcriptase</fullName>
    </submittedName>
</protein>
<dbReference type="AlphaFoldDB" id="A0AAV8HT84"/>
<gene>
    <name evidence="2" type="ORF">LUZ62_030668</name>
</gene>
<evidence type="ECO:0000313" key="2">
    <source>
        <dbReference type="EMBL" id="KAJ4818102.1"/>
    </source>
</evidence>
<dbReference type="GO" id="GO:0003964">
    <property type="term" value="F:RNA-directed DNA polymerase activity"/>
    <property type="evidence" value="ECO:0007669"/>
    <property type="project" value="UniProtKB-KW"/>
</dbReference>